<reference evidence="2 3" key="1">
    <citation type="journal article" date="2014" name="Genome Biol. Evol.">
        <title>Comparative genomics and transcriptomics analyses reveal divergent lifestyle features of nematode endoparasitic fungus Hirsutella minnesotensis.</title>
        <authorList>
            <person name="Lai Y."/>
            <person name="Liu K."/>
            <person name="Zhang X."/>
            <person name="Zhang X."/>
            <person name="Li K."/>
            <person name="Wang N."/>
            <person name="Shu C."/>
            <person name="Wu Y."/>
            <person name="Wang C."/>
            <person name="Bushley K.E."/>
            <person name="Xiang M."/>
            <person name="Liu X."/>
        </authorList>
    </citation>
    <scope>NUCLEOTIDE SEQUENCE [LARGE SCALE GENOMIC DNA]</scope>
    <source>
        <strain evidence="2 3">3608</strain>
    </source>
</reference>
<accession>A0A0F8A292</accession>
<feature type="transmembrane region" description="Helical" evidence="1">
    <location>
        <begin position="79"/>
        <end position="98"/>
    </location>
</feature>
<keyword evidence="3" id="KW-1185">Reference proteome</keyword>
<evidence type="ECO:0000256" key="1">
    <source>
        <dbReference type="SAM" id="Phobius"/>
    </source>
</evidence>
<keyword evidence="1" id="KW-1133">Transmembrane helix</keyword>
<protein>
    <submittedName>
        <fullName evidence="2">Uncharacterized protein</fullName>
    </submittedName>
</protein>
<feature type="transmembrane region" description="Helical" evidence="1">
    <location>
        <begin position="47"/>
        <end position="67"/>
    </location>
</feature>
<keyword evidence="1" id="KW-0472">Membrane</keyword>
<evidence type="ECO:0000313" key="2">
    <source>
        <dbReference type="EMBL" id="KJZ76837.1"/>
    </source>
</evidence>
<sequence length="547" mass="59179">MAGQEPAKEMRIPSLVEPDAASTHTARYAYEPFDRKSQFRRLLFRSLTRWLITVALAASIYGVLWSYSSKPVLASKRAFNVVILGLSIGLGLNIASSLKGMVSETRWWLLSLRPTSPREADLILQSENLSRMILLGLNTSRFSIKLFVSFWLLVNLAAQIALATLGLTYNVNPSDKFALTRPGLVSVPDMSEIQTNKVLSPRPSQAISALRYTANSYGLVALAIGFGSLHEIPQPGAVFNPDNNLTFCGQTSCRYVFYEATPSHASYFANVATNRYVETSASCQGWRVLQGGDGLRREIVIDDSEKSKYGPLPALNGPEQTLFMHNPAEPSGDTWSIVMALEASSTDPWFYRCNVTIGSVINAVAKEHLVGTSVSRMAAPAIALQGYGASTTGVANSTTQLQFQSYPAESSFGRPVRGDTNAFSLLLAQFSCGVLTVVAQSNSNILVPGLMPIKGVTLEITSWKYVHLILATGVGLQLLLTVLALVTANSVQVRSHSHLAMAGLLRPVLRDVSSVANGRQVASMMGADARLSYAPGRGGGYHLLLER</sequence>
<dbReference type="OrthoDB" id="3596604at2759"/>
<dbReference type="EMBL" id="KQ030509">
    <property type="protein sequence ID" value="KJZ76837.1"/>
    <property type="molecule type" value="Genomic_DNA"/>
</dbReference>
<proteinExistence type="predicted"/>
<dbReference type="AlphaFoldDB" id="A0A0F8A292"/>
<name>A0A0F8A292_9HYPO</name>
<feature type="transmembrane region" description="Helical" evidence="1">
    <location>
        <begin position="146"/>
        <end position="169"/>
    </location>
</feature>
<dbReference type="Proteomes" id="UP000054481">
    <property type="component" value="Unassembled WGS sequence"/>
</dbReference>
<organism evidence="2 3">
    <name type="scientific">Hirsutella minnesotensis 3608</name>
    <dbReference type="NCBI Taxonomy" id="1043627"/>
    <lineage>
        <taxon>Eukaryota</taxon>
        <taxon>Fungi</taxon>
        <taxon>Dikarya</taxon>
        <taxon>Ascomycota</taxon>
        <taxon>Pezizomycotina</taxon>
        <taxon>Sordariomycetes</taxon>
        <taxon>Hypocreomycetidae</taxon>
        <taxon>Hypocreales</taxon>
        <taxon>Ophiocordycipitaceae</taxon>
        <taxon>Hirsutella</taxon>
    </lineage>
</organism>
<keyword evidence="1" id="KW-0812">Transmembrane</keyword>
<gene>
    <name evidence="2" type="ORF">HIM_03714</name>
</gene>
<evidence type="ECO:0000313" key="3">
    <source>
        <dbReference type="Proteomes" id="UP000054481"/>
    </source>
</evidence>